<dbReference type="Pfam" id="PF12697">
    <property type="entry name" value="Abhydrolase_6"/>
    <property type="match status" value="1"/>
</dbReference>
<feature type="domain" description="AB hydrolase-1" evidence="2">
    <location>
        <begin position="55"/>
        <end position="358"/>
    </location>
</feature>
<feature type="signal peptide" evidence="1">
    <location>
        <begin position="1"/>
        <end position="18"/>
    </location>
</feature>
<reference evidence="3" key="1">
    <citation type="submission" date="2022-08" db="EMBL/GenBank/DDBJ databases">
        <authorList>
            <consortium name="DOE Joint Genome Institute"/>
            <person name="Min B."/>
            <person name="Riley R."/>
            <person name="Sierra-Patev S."/>
            <person name="Naranjo-Ortiz M."/>
            <person name="Looney B."/>
            <person name="Konkel Z."/>
            <person name="Slot J.C."/>
            <person name="Sakamoto Y."/>
            <person name="Steenwyk J.L."/>
            <person name="Rokas A."/>
            <person name="Carro J."/>
            <person name="Camarero S."/>
            <person name="Ferreira P."/>
            <person name="Molpeceres G."/>
            <person name="Ruiz-Duenas F.J."/>
            <person name="Serrano A."/>
            <person name="Henrissat B."/>
            <person name="Drula E."/>
            <person name="Hughes K.W."/>
            <person name="Mata J.L."/>
            <person name="Ishikawa N.K."/>
            <person name="Vargas-Isla R."/>
            <person name="Ushijima S."/>
            <person name="Smith C.A."/>
            <person name="Ahrendt S."/>
            <person name="Andreopoulos W."/>
            <person name="He G."/>
            <person name="Labutti K."/>
            <person name="Lipzen A."/>
            <person name="Ng V."/>
            <person name="Sandor L."/>
            <person name="Barry K."/>
            <person name="Martinez A.T."/>
            <person name="Xiao Y."/>
            <person name="Gibbons J.G."/>
            <person name="Terashima K."/>
            <person name="Hibbett D.S."/>
            <person name="Grigoriev I.V."/>
        </authorList>
    </citation>
    <scope>NUCLEOTIDE SEQUENCE</scope>
    <source>
        <strain evidence="3">TFB7829</strain>
    </source>
</reference>
<evidence type="ECO:0000313" key="4">
    <source>
        <dbReference type="Proteomes" id="UP001163850"/>
    </source>
</evidence>
<dbReference type="Gene3D" id="3.40.50.1820">
    <property type="entry name" value="alpha/beta hydrolase"/>
    <property type="match status" value="1"/>
</dbReference>
<feature type="chain" id="PRO_5041314477" description="AB hydrolase-1 domain-containing protein" evidence="1">
    <location>
        <begin position="19"/>
        <end position="369"/>
    </location>
</feature>
<keyword evidence="1" id="KW-0732">Signal</keyword>
<organism evidence="3 4">
    <name type="scientific">Lentinula detonsa</name>
    <dbReference type="NCBI Taxonomy" id="2804962"/>
    <lineage>
        <taxon>Eukaryota</taxon>
        <taxon>Fungi</taxon>
        <taxon>Dikarya</taxon>
        <taxon>Basidiomycota</taxon>
        <taxon>Agaricomycotina</taxon>
        <taxon>Agaricomycetes</taxon>
        <taxon>Agaricomycetidae</taxon>
        <taxon>Agaricales</taxon>
        <taxon>Marasmiineae</taxon>
        <taxon>Omphalotaceae</taxon>
        <taxon>Lentinula</taxon>
    </lineage>
</organism>
<evidence type="ECO:0000313" key="3">
    <source>
        <dbReference type="EMBL" id="KAJ3982268.1"/>
    </source>
</evidence>
<proteinExistence type="predicted"/>
<gene>
    <name evidence="3" type="ORF">F5890DRAFT_399187</name>
</gene>
<dbReference type="EMBL" id="MU802070">
    <property type="protein sequence ID" value="KAJ3982268.1"/>
    <property type="molecule type" value="Genomic_DNA"/>
</dbReference>
<dbReference type="Proteomes" id="UP001163850">
    <property type="component" value="Unassembled WGS sequence"/>
</dbReference>
<comment type="caution">
    <text evidence="3">The sequence shown here is derived from an EMBL/GenBank/DDBJ whole genome shotgun (WGS) entry which is preliminary data.</text>
</comment>
<evidence type="ECO:0000256" key="1">
    <source>
        <dbReference type="SAM" id="SignalP"/>
    </source>
</evidence>
<dbReference type="AlphaFoldDB" id="A0AA38PVY8"/>
<protein>
    <recommendedName>
        <fullName evidence="2">AB hydrolase-1 domain-containing protein</fullName>
    </recommendedName>
</protein>
<dbReference type="InterPro" id="IPR029058">
    <property type="entry name" value="AB_hydrolase_fold"/>
</dbReference>
<dbReference type="SUPFAM" id="SSF53474">
    <property type="entry name" value="alpha/beta-Hydrolases"/>
    <property type="match status" value="1"/>
</dbReference>
<dbReference type="InterPro" id="IPR000073">
    <property type="entry name" value="AB_hydrolase_1"/>
</dbReference>
<sequence>MMRTLFTLVLFIVSTASSISPLSQGSIVVDGNGTQLTYTDSGAPDSHPYTTIFAVNGMGFNGGIFSKIQTLAPSRQLRIVAVNRRGYAGSTPFSTYEQNVILNGTADQQAEFSRNIGVELLMFMDEFIQDHNISVFNGDKNSAGGVALVAWSIGNMAGLSAIAHIEDVPEATRSRLASRIRSFIMQESSSNALGLPAPAQNWVPLDISDPTIPAAHQYTAFAQWVTAYFDHGNLSSRDPDVISWVVPSSFTPFTIFNMTVSQYNTIVDTSINPALDADQLALAPVLEANYRASNFNSTLRGLLPHMENWFITGTRSASFGPYCIWVVEDDNAAAGGGFVNFMTIDGVNHFMHWDDPELTLSIYQSMILS</sequence>
<accession>A0AA38PVY8</accession>
<evidence type="ECO:0000259" key="2">
    <source>
        <dbReference type="Pfam" id="PF12697"/>
    </source>
</evidence>
<name>A0AA38PVY8_9AGAR</name>